<name>A0A6B2K038_9RHOB</name>
<dbReference type="GO" id="GO:0071111">
    <property type="term" value="F:cyclic-guanylate-specific phosphodiesterase activity"/>
    <property type="evidence" value="ECO:0007669"/>
    <property type="project" value="InterPro"/>
</dbReference>
<gene>
    <name evidence="4" type="ORF">GZA08_08630</name>
</gene>
<feature type="domain" description="Response regulatory" evidence="2">
    <location>
        <begin position="1"/>
        <end position="118"/>
    </location>
</feature>
<sequence length="376" mass="40785">MVVDAEPEARAALFSLSEQVGFEVVAAASGEAFLGLVELRPPDVAIIDLQMQDLDGLETMRELSHMAPRTRLIICSATSTKMLNIASGLARDYGLDVVASFPKPLPLEEMRVTLALLRRQQLTFGQEEIARALADGQIVPYLQPVVESGGGHPVMMEALTRWDHPRHGLLGPEAYLGALQDAGLGLALAEAMLDRGLAALAPCRRDRTGLRLALNLSVRDLAEPSVVDRLTAVCRRHGIAPDTVTLELTETATMDNRRAALERLTQLRLRGFGLAIDDFGRGYSSLMQLHDLPFSKIKIDKHFVATCDTRRDARAIITAIVALAGALELKTVAEGVERQEEWQTVAGLGCDEVQGYLLGRPMPGADAVAWLRQAAA</sequence>
<dbReference type="Pfam" id="PF00072">
    <property type="entry name" value="Response_reg"/>
    <property type="match status" value="1"/>
</dbReference>
<dbReference type="SUPFAM" id="SSF141868">
    <property type="entry name" value="EAL domain-like"/>
    <property type="match status" value="1"/>
</dbReference>
<dbReference type="Gene3D" id="3.40.50.2300">
    <property type="match status" value="1"/>
</dbReference>
<dbReference type="Pfam" id="PF00563">
    <property type="entry name" value="EAL"/>
    <property type="match status" value="1"/>
</dbReference>
<keyword evidence="1" id="KW-0597">Phosphoprotein</keyword>
<feature type="modified residue" description="4-aspartylphosphate" evidence="1">
    <location>
        <position position="48"/>
    </location>
</feature>
<dbReference type="InterPro" id="IPR035919">
    <property type="entry name" value="EAL_sf"/>
</dbReference>
<evidence type="ECO:0000256" key="1">
    <source>
        <dbReference type="PROSITE-ProRule" id="PRU00169"/>
    </source>
</evidence>
<dbReference type="SMART" id="SM00448">
    <property type="entry name" value="REC"/>
    <property type="match status" value="1"/>
</dbReference>
<organism evidence="4 5">
    <name type="scientific">Pseudoroseicyclus tamaricis</name>
    <dbReference type="NCBI Taxonomy" id="2705421"/>
    <lineage>
        <taxon>Bacteria</taxon>
        <taxon>Pseudomonadati</taxon>
        <taxon>Pseudomonadota</taxon>
        <taxon>Alphaproteobacteria</taxon>
        <taxon>Rhodobacterales</taxon>
        <taxon>Paracoccaceae</taxon>
        <taxon>Pseudoroseicyclus</taxon>
    </lineage>
</organism>
<dbReference type="SMART" id="SM00052">
    <property type="entry name" value="EAL"/>
    <property type="match status" value="1"/>
</dbReference>
<dbReference type="EMBL" id="JAAGAB010000002">
    <property type="protein sequence ID" value="NDV01032.1"/>
    <property type="molecule type" value="Genomic_DNA"/>
</dbReference>
<dbReference type="CDD" id="cd00156">
    <property type="entry name" value="REC"/>
    <property type="match status" value="1"/>
</dbReference>
<dbReference type="CDD" id="cd01948">
    <property type="entry name" value="EAL"/>
    <property type="match status" value="1"/>
</dbReference>
<dbReference type="Proteomes" id="UP000474757">
    <property type="component" value="Unassembled WGS sequence"/>
</dbReference>
<evidence type="ECO:0000313" key="5">
    <source>
        <dbReference type="Proteomes" id="UP000474757"/>
    </source>
</evidence>
<dbReference type="PANTHER" id="PTHR33121">
    <property type="entry name" value="CYCLIC DI-GMP PHOSPHODIESTERASE PDEF"/>
    <property type="match status" value="1"/>
</dbReference>
<proteinExistence type="predicted"/>
<dbReference type="SUPFAM" id="SSF52172">
    <property type="entry name" value="CheY-like"/>
    <property type="match status" value="1"/>
</dbReference>
<evidence type="ECO:0000313" key="4">
    <source>
        <dbReference type="EMBL" id="NDV01032.1"/>
    </source>
</evidence>
<protein>
    <submittedName>
        <fullName evidence="4">EAL domain-containing protein</fullName>
    </submittedName>
</protein>
<dbReference type="AlphaFoldDB" id="A0A6B2K038"/>
<keyword evidence="5" id="KW-1185">Reference proteome</keyword>
<dbReference type="RefSeq" id="WP_163892224.1">
    <property type="nucleotide sequence ID" value="NZ_JAAFYS010000002.1"/>
</dbReference>
<evidence type="ECO:0000259" key="3">
    <source>
        <dbReference type="PROSITE" id="PS50883"/>
    </source>
</evidence>
<dbReference type="PROSITE" id="PS50110">
    <property type="entry name" value="RESPONSE_REGULATORY"/>
    <property type="match status" value="1"/>
</dbReference>
<dbReference type="InterPro" id="IPR011006">
    <property type="entry name" value="CheY-like_superfamily"/>
</dbReference>
<dbReference type="InterPro" id="IPR001789">
    <property type="entry name" value="Sig_transdc_resp-reg_receiver"/>
</dbReference>
<accession>A0A6B2K038</accession>
<feature type="domain" description="EAL" evidence="3">
    <location>
        <begin position="122"/>
        <end position="375"/>
    </location>
</feature>
<dbReference type="GO" id="GO:0000160">
    <property type="term" value="P:phosphorelay signal transduction system"/>
    <property type="evidence" value="ECO:0007669"/>
    <property type="project" value="InterPro"/>
</dbReference>
<dbReference type="Gene3D" id="3.20.20.450">
    <property type="entry name" value="EAL domain"/>
    <property type="match status" value="1"/>
</dbReference>
<dbReference type="InterPro" id="IPR050706">
    <property type="entry name" value="Cyclic-di-GMP_PDE-like"/>
</dbReference>
<dbReference type="PANTHER" id="PTHR33121:SF79">
    <property type="entry name" value="CYCLIC DI-GMP PHOSPHODIESTERASE PDED-RELATED"/>
    <property type="match status" value="1"/>
</dbReference>
<dbReference type="InterPro" id="IPR001633">
    <property type="entry name" value="EAL_dom"/>
</dbReference>
<evidence type="ECO:0000259" key="2">
    <source>
        <dbReference type="PROSITE" id="PS50110"/>
    </source>
</evidence>
<dbReference type="PROSITE" id="PS50883">
    <property type="entry name" value="EAL"/>
    <property type="match status" value="1"/>
</dbReference>
<reference evidence="4 5" key="1">
    <citation type="submission" date="2020-02" db="EMBL/GenBank/DDBJ databases">
        <title>Pseudoroseicyclus tamarix, sp. nov., isolated from offshore sediment of a Tamarix chinensis forest.</title>
        <authorList>
            <person name="Gai Y."/>
        </authorList>
    </citation>
    <scope>NUCLEOTIDE SEQUENCE [LARGE SCALE GENOMIC DNA]</scope>
    <source>
        <strain evidence="4 5">CLL3-39</strain>
    </source>
</reference>
<comment type="caution">
    <text evidence="4">The sequence shown here is derived from an EMBL/GenBank/DDBJ whole genome shotgun (WGS) entry which is preliminary data.</text>
</comment>